<evidence type="ECO:0000313" key="2">
    <source>
        <dbReference type="EMBL" id="CAK0811314.1"/>
    </source>
</evidence>
<organism evidence="2 3">
    <name type="scientific">Prorocentrum cordatum</name>
    <dbReference type="NCBI Taxonomy" id="2364126"/>
    <lineage>
        <taxon>Eukaryota</taxon>
        <taxon>Sar</taxon>
        <taxon>Alveolata</taxon>
        <taxon>Dinophyceae</taxon>
        <taxon>Prorocentrales</taxon>
        <taxon>Prorocentraceae</taxon>
        <taxon>Prorocentrum</taxon>
    </lineage>
</organism>
<feature type="compositionally biased region" description="Basic residues" evidence="1">
    <location>
        <begin position="230"/>
        <end position="240"/>
    </location>
</feature>
<comment type="caution">
    <text evidence="2">The sequence shown here is derived from an EMBL/GenBank/DDBJ whole genome shotgun (WGS) entry which is preliminary data.</text>
</comment>
<name>A0ABN9R0N9_9DINO</name>
<evidence type="ECO:0000313" key="3">
    <source>
        <dbReference type="Proteomes" id="UP001189429"/>
    </source>
</evidence>
<keyword evidence="3" id="KW-1185">Reference proteome</keyword>
<feature type="compositionally biased region" description="Polar residues" evidence="1">
    <location>
        <begin position="213"/>
        <end position="223"/>
    </location>
</feature>
<protein>
    <submittedName>
        <fullName evidence="2">Uncharacterized protein</fullName>
    </submittedName>
</protein>
<proteinExistence type="predicted"/>
<reference evidence="2" key="1">
    <citation type="submission" date="2023-10" db="EMBL/GenBank/DDBJ databases">
        <authorList>
            <person name="Chen Y."/>
            <person name="Shah S."/>
            <person name="Dougan E. K."/>
            <person name="Thang M."/>
            <person name="Chan C."/>
        </authorList>
    </citation>
    <scope>NUCLEOTIDE SEQUENCE [LARGE SCALE GENOMIC DNA]</scope>
</reference>
<accession>A0ABN9R0N9</accession>
<gene>
    <name evidence="2" type="ORF">PCOR1329_LOCUS15954</name>
</gene>
<dbReference type="EMBL" id="CAUYUJ010004869">
    <property type="protein sequence ID" value="CAK0811314.1"/>
    <property type="molecule type" value="Genomic_DNA"/>
</dbReference>
<evidence type="ECO:0000256" key="1">
    <source>
        <dbReference type="SAM" id="MobiDB-lite"/>
    </source>
</evidence>
<feature type="region of interest" description="Disordered" evidence="1">
    <location>
        <begin position="203"/>
        <end position="253"/>
    </location>
</feature>
<dbReference type="Proteomes" id="UP001189429">
    <property type="component" value="Unassembled WGS sequence"/>
</dbReference>
<sequence>MGPAARIYVYAGGTSCPSIDDVRVVRVEAASGLAGKGAAAPAPAPPGGEGGYHPMVAGRATRKVQEVVQPWQSRGVTTEDDGRAREEREIARRACCEHLKEEERRLRSTTTLPPLSTTARPKLGCCQKIDFRAGSLAANASGTYEIDPSFEAFGTVYRLQGPGPRRVENWSTIIMFDPWSSKWLLTSRLPHCGAIYGVGKAGPRSSCPAENGASGTAVSTATFPSAASERHRRHPRHSTSRPRSPACSGTREA</sequence>